<evidence type="ECO:0000256" key="3">
    <source>
        <dbReference type="SAM" id="Phobius"/>
    </source>
</evidence>
<gene>
    <name evidence="5" type="primary">ABSGL_12236.1 scaffold 12718</name>
</gene>
<evidence type="ECO:0000313" key="5">
    <source>
        <dbReference type="EMBL" id="SAM06348.1"/>
    </source>
</evidence>
<evidence type="ECO:0000259" key="4">
    <source>
        <dbReference type="Pfam" id="PF06738"/>
    </source>
</evidence>
<dbReference type="Proteomes" id="UP000078561">
    <property type="component" value="Unassembled WGS sequence"/>
</dbReference>
<dbReference type="PANTHER" id="PTHR31082:SF4">
    <property type="entry name" value="PHEROMONE-REGULATED MEMBRANE PROTEIN 10"/>
    <property type="match status" value="1"/>
</dbReference>
<feature type="compositionally biased region" description="Basic and acidic residues" evidence="2">
    <location>
        <begin position="279"/>
        <end position="291"/>
    </location>
</feature>
<keyword evidence="6" id="KW-1185">Reference proteome</keyword>
<keyword evidence="3" id="KW-0812">Transmembrane</keyword>
<comment type="similarity">
    <text evidence="1">Belongs to the ThrE exporter (TC 2.A.79) family.</text>
</comment>
<dbReference type="InParanoid" id="A0A168R9P6"/>
<feature type="region of interest" description="Disordered" evidence="2">
    <location>
        <begin position="279"/>
        <end position="360"/>
    </location>
</feature>
<sequence length="765" mass="84208">MNDNTNNAPLRINVQRPSISTSHSWPRLPALALTASSPQDPPQGFNEEEEDDYNNNNNANGLLQPVGFGRHPLSRPAYNDDDDYDDDDDRFSLASSQDIRTVDGDSDSDNAKDADDDDDEKQHYERPSAVSTNTQSADTLVEAAMVQAQAKDRHVKFQDHVAASAALVQQMLGKSSGGGPSNSPDSAATHEEIGYSTSTQHQQQPSVDRVNSNVSHGSGGSHPRRPSFFFQQHRNDIADSTDDLHLNVGGGGLSLTQGGDMTAAASGSVLASLMKLDAQRRQRHDEYLLSKEKKKKKPSKKEKKAKKKSSKKPTRPVSGRSTSALDLRMLDDKLTSASYNDDSEDTDDAKKPTRPKMNRPVSWLSTMSTSHHVVPRLDKLNKTKPATLSRRSSLDSMCTTASQFEPITLEDRVRITFEIANILQKQDFLKKLAKALMLYGCPAHRLEHAMRQVSRTLGVDAEYIYLPNVMLMSFFDATTHTTETHFIRQTQAFDMDKLSEIYRLEKLVSHGEVSVDEALAFIDQYDFCFTPVAFSAFIVVLPGYGMAIAIQELVSRQLVSGVVRMVYAIIYSFLLGYGVSMGSELYQTGDTTPYTASDHCKTATSSTMPMASESQWFNFLTVPLFALGYCLYVRAKPHRWPTMTFVAACGFVVNYSLNRWAHAPSQILQVVPSFVLGMLGNLLTKFTGKMSFDAVLLGIFYQLPSSLGVKAALGLFGNTSSEVGTQGAGFALAMIESSIGITVGLFLATLIVYPRGTQHTPLMTF</sequence>
<dbReference type="InterPro" id="IPR010619">
    <property type="entry name" value="ThrE-like_N"/>
</dbReference>
<accession>A0A168R9P6</accession>
<dbReference type="InterPro" id="IPR051361">
    <property type="entry name" value="ThrE/Ser_Exporter"/>
</dbReference>
<feature type="transmembrane region" description="Helical" evidence="3">
    <location>
        <begin position="562"/>
        <end position="580"/>
    </location>
</feature>
<dbReference type="OMA" id="QDRHVRF"/>
<dbReference type="AlphaFoldDB" id="A0A168R9P6"/>
<dbReference type="OrthoDB" id="413008at2759"/>
<dbReference type="GO" id="GO:0022857">
    <property type="term" value="F:transmembrane transporter activity"/>
    <property type="evidence" value="ECO:0007669"/>
    <property type="project" value="InterPro"/>
</dbReference>
<feature type="domain" description="Threonine/serine exporter-like N-terminal" evidence="4">
    <location>
        <begin position="428"/>
        <end position="522"/>
    </location>
</feature>
<feature type="domain" description="Threonine/serine exporter-like N-terminal" evidence="4">
    <location>
        <begin position="529"/>
        <end position="585"/>
    </location>
</feature>
<keyword evidence="3" id="KW-1133">Transmembrane helix</keyword>
<feature type="transmembrane region" description="Helical" evidence="3">
    <location>
        <begin position="532"/>
        <end position="550"/>
    </location>
</feature>
<evidence type="ECO:0000256" key="2">
    <source>
        <dbReference type="SAM" id="MobiDB-lite"/>
    </source>
</evidence>
<dbReference type="EMBL" id="LT554584">
    <property type="protein sequence ID" value="SAM06348.1"/>
    <property type="molecule type" value="Genomic_DNA"/>
</dbReference>
<feature type="transmembrane region" description="Helical" evidence="3">
    <location>
        <begin position="695"/>
        <end position="716"/>
    </location>
</feature>
<feature type="transmembrane region" description="Helical" evidence="3">
    <location>
        <begin position="616"/>
        <end position="633"/>
    </location>
</feature>
<protein>
    <recommendedName>
        <fullName evidence="4">Threonine/serine exporter-like N-terminal domain-containing protein</fullName>
    </recommendedName>
</protein>
<feature type="compositionally biased region" description="Basic residues" evidence="2">
    <location>
        <begin position="292"/>
        <end position="314"/>
    </location>
</feature>
<evidence type="ECO:0000313" key="6">
    <source>
        <dbReference type="Proteomes" id="UP000078561"/>
    </source>
</evidence>
<evidence type="ECO:0000256" key="1">
    <source>
        <dbReference type="ARBA" id="ARBA00034125"/>
    </source>
</evidence>
<feature type="transmembrane region" description="Helical" evidence="3">
    <location>
        <begin position="728"/>
        <end position="753"/>
    </location>
</feature>
<keyword evidence="3" id="KW-0472">Membrane</keyword>
<reference evidence="5" key="1">
    <citation type="submission" date="2016-04" db="EMBL/GenBank/DDBJ databases">
        <authorList>
            <person name="Evans L.H."/>
            <person name="Alamgir A."/>
            <person name="Owens N."/>
            <person name="Weber N.D."/>
            <person name="Virtaneva K."/>
            <person name="Barbian K."/>
            <person name="Babar A."/>
            <person name="Rosenke K."/>
        </authorList>
    </citation>
    <scope>NUCLEOTIDE SEQUENCE [LARGE SCALE GENOMIC DNA]</scope>
    <source>
        <strain evidence="5">CBS 101.48</strain>
    </source>
</reference>
<dbReference type="PANTHER" id="PTHR31082">
    <property type="entry name" value="PHEROMONE-REGULATED MEMBRANE PROTEIN 10"/>
    <property type="match status" value="1"/>
</dbReference>
<feature type="compositionally biased region" description="Polar residues" evidence="2">
    <location>
        <begin position="15"/>
        <end position="24"/>
    </location>
</feature>
<proteinExistence type="inferred from homology"/>
<feature type="compositionally biased region" description="Acidic residues" evidence="2">
    <location>
        <begin position="79"/>
        <end position="89"/>
    </location>
</feature>
<name>A0A168R9P6_ABSGL</name>
<dbReference type="STRING" id="4829.A0A168R9P6"/>
<organism evidence="5">
    <name type="scientific">Absidia glauca</name>
    <name type="common">Pin mould</name>
    <dbReference type="NCBI Taxonomy" id="4829"/>
    <lineage>
        <taxon>Eukaryota</taxon>
        <taxon>Fungi</taxon>
        <taxon>Fungi incertae sedis</taxon>
        <taxon>Mucoromycota</taxon>
        <taxon>Mucoromycotina</taxon>
        <taxon>Mucoromycetes</taxon>
        <taxon>Mucorales</taxon>
        <taxon>Cunninghamellaceae</taxon>
        <taxon>Absidia</taxon>
    </lineage>
</organism>
<dbReference type="Pfam" id="PF06738">
    <property type="entry name" value="ThrE"/>
    <property type="match status" value="2"/>
</dbReference>
<feature type="compositionally biased region" description="Acidic residues" evidence="2">
    <location>
        <begin position="104"/>
        <end position="119"/>
    </location>
</feature>
<feature type="compositionally biased region" description="Polar residues" evidence="2">
    <location>
        <begin position="195"/>
        <end position="206"/>
    </location>
</feature>
<feature type="region of interest" description="Disordered" evidence="2">
    <location>
        <begin position="195"/>
        <end position="227"/>
    </location>
</feature>
<feature type="region of interest" description="Disordered" evidence="2">
    <location>
        <begin position="1"/>
        <end position="136"/>
    </location>
</feature>